<dbReference type="SUPFAM" id="SSF55718">
    <property type="entry name" value="SCP-like"/>
    <property type="match status" value="1"/>
</dbReference>
<proteinExistence type="predicted"/>
<name>A0A543JNN3_9PSEU</name>
<dbReference type="RefSeq" id="WP_141982565.1">
    <property type="nucleotide sequence ID" value="NZ_VFPP01000001.1"/>
</dbReference>
<dbReference type="EMBL" id="VFPP01000001">
    <property type="protein sequence ID" value="TQM84374.1"/>
    <property type="molecule type" value="Genomic_DNA"/>
</dbReference>
<dbReference type="InterPro" id="IPR002577">
    <property type="entry name" value="HTH_HxlR"/>
</dbReference>
<evidence type="ECO:0000256" key="3">
    <source>
        <dbReference type="ARBA" id="ARBA00023163"/>
    </source>
</evidence>
<keyword evidence="1" id="KW-0805">Transcription regulation</keyword>
<reference evidence="5 6" key="1">
    <citation type="submission" date="2019-06" db="EMBL/GenBank/DDBJ databases">
        <title>Sequencing the genomes of 1000 actinobacteria strains.</title>
        <authorList>
            <person name="Klenk H.-P."/>
        </authorList>
    </citation>
    <scope>NUCLEOTIDE SEQUENCE [LARGE SCALE GENOMIC DNA]</scope>
    <source>
        <strain evidence="5 6">DSM 45456</strain>
    </source>
</reference>
<protein>
    <submittedName>
        <fullName evidence="5">HxlR family transcriptional regulator</fullName>
    </submittedName>
</protein>
<accession>A0A543JNN3</accession>
<comment type="caution">
    <text evidence="5">The sequence shown here is derived from an EMBL/GenBank/DDBJ whole genome shotgun (WGS) entry which is preliminary data.</text>
</comment>
<feature type="domain" description="HTH hxlR-type" evidence="4">
    <location>
        <begin position="11"/>
        <end position="109"/>
    </location>
</feature>
<keyword evidence="2" id="KW-0238">DNA-binding</keyword>
<evidence type="ECO:0000313" key="5">
    <source>
        <dbReference type="EMBL" id="TQM84374.1"/>
    </source>
</evidence>
<evidence type="ECO:0000313" key="6">
    <source>
        <dbReference type="Proteomes" id="UP000316628"/>
    </source>
</evidence>
<dbReference type="Pfam" id="PF02036">
    <property type="entry name" value="SCP2"/>
    <property type="match status" value="1"/>
</dbReference>
<dbReference type="OrthoDB" id="9792527at2"/>
<gene>
    <name evidence="5" type="ORF">FHX81_6818</name>
</gene>
<dbReference type="InterPro" id="IPR011991">
    <property type="entry name" value="ArsR-like_HTH"/>
</dbReference>
<dbReference type="InterPro" id="IPR036388">
    <property type="entry name" value="WH-like_DNA-bd_sf"/>
</dbReference>
<keyword evidence="6" id="KW-1185">Reference proteome</keyword>
<dbReference type="InterPro" id="IPR036390">
    <property type="entry name" value="WH_DNA-bd_sf"/>
</dbReference>
<dbReference type="GO" id="GO:0003677">
    <property type="term" value="F:DNA binding"/>
    <property type="evidence" value="ECO:0007669"/>
    <property type="project" value="UniProtKB-KW"/>
</dbReference>
<dbReference type="PANTHER" id="PTHR33204">
    <property type="entry name" value="TRANSCRIPTIONAL REGULATOR, MARR FAMILY"/>
    <property type="match status" value="1"/>
</dbReference>
<sequence length="219" mass="23866">MTTRRRYDDGCATAYALDLIGERWALLVVRELLFGPKRFTDLRTGLPGASPNVLSQRLRELDEAGILRRRRIPPPAAAWVYELTPWGHELEPVVAALGRWGAQAPGARGGGPISVDSMMLALRSLYDPERAAGLAADVVVSLGEDGFRATVTPDGLRLAREPVDRPDVVIHTDTATLNSVICGRRTKEEVLAAEDLVVDGDEAVAMRFLTLFPFPEPVA</sequence>
<dbReference type="InterPro" id="IPR036527">
    <property type="entry name" value="SCP2_sterol-bd_dom_sf"/>
</dbReference>
<dbReference type="Gene3D" id="1.10.10.10">
    <property type="entry name" value="Winged helix-like DNA-binding domain superfamily/Winged helix DNA-binding domain"/>
    <property type="match status" value="1"/>
</dbReference>
<evidence type="ECO:0000256" key="1">
    <source>
        <dbReference type="ARBA" id="ARBA00023015"/>
    </source>
</evidence>
<dbReference type="Proteomes" id="UP000316628">
    <property type="component" value="Unassembled WGS sequence"/>
</dbReference>
<keyword evidence="3" id="KW-0804">Transcription</keyword>
<dbReference type="Gene3D" id="3.30.1050.10">
    <property type="entry name" value="SCP2 sterol-binding domain"/>
    <property type="match status" value="1"/>
</dbReference>
<evidence type="ECO:0000256" key="2">
    <source>
        <dbReference type="ARBA" id="ARBA00023125"/>
    </source>
</evidence>
<dbReference type="PROSITE" id="PS51118">
    <property type="entry name" value="HTH_HXLR"/>
    <property type="match status" value="1"/>
</dbReference>
<dbReference type="SUPFAM" id="SSF46785">
    <property type="entry name" value="Winged helix' DNA-binding domain"/>
    <property type="match status" value="1"/>
</dbReference>
<organism evidence="5 6">
    <name type="scientific">Saccharothrix saharensis</name>
    <dbReference type="NCBI Taxonomy" id="571190"/>
    <lineage>
        <taxon>Bacteria</taxon>
        <taxon>Bacillati</taxon>
        <taxon>Actinomycetota</taxon>
        <taxon>Actinomycetes</taxon>
        <taxon>Pseudonocardiales</taxon>
        <taxon>Pseudonocardiaceae</taxon>
        <taxon>Saccharothrix</taxon>
    </lineage>
</organism>
<dbReference type="CDD" id="cd00090">
    <property type="entry name" value="HTH_ARSR"/>
    <property type="match status" value="1"/>
</dbReference>
<dbReference type="AlphaFoldDB" id="A0A543JNN3"/>
<dbReference type="InterPro" id="IPR003033">
    <property type="entry name" value="SCP2_sterol-bd_dom"/>
</dbReference>
<dbReference type="Pfam" id="PF01638">
    <property type="entry name" value="HxlR"/>
    <property type="match status" value="1"/>
</dbReference>
<evidence type="ECO:0000259" key="4">
    <source>
        <dbReference type="PROSITE" id="PS51118"/>
    </source>
</evidence>
<dbReference type="PANTHER" id="PTHR33204:SF18">
    <property type="entry name" value="TRANSCRIPTIONAL REGULATORY PROTEIN"/>
    <property type="match status" value="1"/>
</dbReference>